<dbReference type="Proteomes" id="UP000034076">
    <property type="component" value="Unassembled WGS sequence"/>
</dbReference>
<keyword evidence="2" id="KW-1185">Reference proteome</keyword>
<dbReference type="EMBL" id="LAYJ01000133">
    <property type="protein sequence ID" value="KKI49525.1"/>
    <property type="molecule type" value="Genomic_DNA"/>
</dbReference>
<reference evidence="1 2" key="1">
    <citation type="submission" date="2015-04" db="EMBL/GenBank/DDBJ databases">
        <title>Draft genome sequence of bacteremic isolate Catabacter hongkongensis type strain HKU16T.</title>
        <authorList>
            <person name="Lau S.K."/>
            <person name="Teng J.L."/>
            <person name="Huang Y."/>
            <person name="Curreem S.O."/>
            <person name="Tsui S.K."/>
            <person name="Woo P.C."/>
        </authorList>
    </citation>
    <scope>NUCLEOTIDE SEQUENCE [LARGE SCALE GENOMIC DNA]</scope>
    <source>
        <strain evidence="1 2">HKU16</strain>
    </source>
</reference>
<evidence type="ECO:0000313" key="2">
    <source>
        <dbReference type="Proteomes" id="UP000034076"/>
    </source>
</evidence>
<evidence type="ECO:0000313" key="1">
    <source>
        <dbReference type="EMBL" id="KKI49525.1"/>
    </source>
</evidence>
<sequence>MSNKKVLESLEQNIEGVEQLVYFMQYNEELTADELMIDIEIDRFKGYEHCLAIMLLAADDPVINRTRKRLFLQWFGAEMKKAGEEQTINRIAQILNEEHHSFEARRKRLEELDQ</sequence>
<dbReference type="RefSeq" id="WP_046444848.1">
    <property type="nucleotide sequence ID" value="NZ_LAYJ01000133.1"/>
</dbReference>
<accession>A0A0M2NGX6</accession>
<name>A0A0M2NGX6_9FIRM</name>
<gene>
    <name evidence="1" type="ORF">CHK_3103</name>
</gene>
<protein>
    <submittedName>
        <fullName evidence="1">Uncharacterized protein</fullName>
    </submittedName>
</protein>
<dbReference type="AlphaFoldDB" id="A0A0M2NGX6"/>
<comment type="caution">
    <text evidence="1">The sequence shown here is derived from an EMBL/GenBank/DDBJ whole genome shotgun (WGS) entry which is preliminary data.</text>
</comment>
<proteinExistence type="predicted"/>
<organism evidence="1 2">
    <name type="scientific">Christensenella hongkongensis</name>
    <dbReference type="NCBI Taxonomy" id="270498"/>
    <lineage>
        <taxon>Bacteria</taxon>
        <taxon>Bacillati</taxon>
        <taxon>Bacillota</taxon>
        <taxon>Clostridia</taxon>
        <taxon>Christensenellales</taxon>
        <taxon>Christensenellaceae</taxon>
        <taxon>Christensenella</taxon>
    </lineage>
</organism>